<evidence type="ECO:0000313" key="1">
    <source>
        <dbReference type="EMBL" id="GAG91738.1"/>
    </source>
</evidence>
<protein>
    <submittedName>
        <fullName evidence="1">Uncharacterized protein</fullName>
    </submittedName>
</protein>
<dbReference type="AlphaFoldDB" id="X1C5Q6"/>
<proteinExistence type="predicted"/>
<organism evidence="1">
    <name type="scientific">marine sediment metagenome</name>
    <dbReference type="NCBI Taxonomy" id="412755"/>
    <lineage>
        <taxon>unclassified sequences</taxon>
        <taxon>metagenomes</taxon>
        <taxon>ecological metagenomes</taxon>
    </lineage>
</organism>
<dbReference type="EMBL" id="BART01027312">
    <property type="protein sequence ID" value="GAG91738.1"/>
    <property type="molecule type" value="Genomic_DNA"/>
</dbReference>
<comment type="caution">
    <text evidence="1">The sequence shown here is derived from an EMBL/GenBank/DDBJ whole genome shotgun (WGS) entry which is preliminary data.</text>
</comment>
<reference evidence="1" key="1">
    <citation type="journal article" date="2014" name="Front. Microbiol.">
        <title>High frequency of phylogenetically diverse reductive dehalogenase-homologous genes in deep subseafloor sedimentary metagenomes.</title>
        <authorList>
            <person name="Kawai M."/>
            <person name="Futagami T."/>
            <person name="Toyoda A."/>
            <person name="Takaki Y."/>
            <person name="Nishi S."/>
            <person name="Hori S."/>
            <person name="Arai W."/>
            <person name="Tsubouchi T."/>
            <person name="Morono Y."/>
            <person name="Uchiyama I."/>
            <person name="Ito T."/>
            <person name="Fujiyama A."/>
            <person name="Inagaki F."/>
            <person name="Takami H."/>
        </authorList>
    </citation>
    <scope>NUCLEOTIDE SEQUENCE</scope>
    <source>
        <strain evidence="1">Expedition CK06-06</strain>
    </source>
</reference>
<name>X1C5Q6_9ZZZZ</name>
<sequence>MIVFIQLDTQIKILEYNQLIQKIPKNPKLKNISNLKEINHADLTSQIEKNPKALYIYLHNTKTKKSTLLLKYSIEKIAKQIFEYLFIEQEFDFQDVYNHYILKEFNALSPEIKKIVPTNMKNLKELLKFAQEYEMKLLEWILIGKIAKYVKNMFE</sequence>
<accession>X1C5Q6</accession>
<gene>
    <name evidence="1" type="ORF">S01H4_48443</name>
</gene>